<reference evidence="2" key="1">
    <citation type="submission" date="2016-11" db="UniProtKB">
        <authorList>
            <consortium name="WormBaseParasite"/>
        </authorList>
    </citation>
    <scope>IDENTIFICATION</scope>
</reference>
<evidence type="ECO:0000313" key="2">
    <source>
        <dbReference type="WBParaSite" id="Hba_15614"/>
    </source>
</evidence>
<protein>
    <submittedName>
        <fullName evidence="2">Transposase</fullName>
    </submittedName>
</protein>
<accession>A0A1I7XD49</accession>
<dbReference type="Proteomes" id="UP000095283">
    <property type="component" value="Unplaced"/>
</dbReference>
<sequence>MAKLPVAQQAITSKKMSSSIQHQFRHFSTDIREVLPDAIAVYCSDRLHVSHELDGSYMDRIPVQVRQLSSLTLE</sequence>
<keyword evidence="1" id="KW-1185">Reference proteome</keyword>
<evidence type="ECO:0000313" key="1">
    <source>
        <dbReference type="Proteomes" id="UP000095283"/>
    </source>
</evidence>
<proteinExistence type="predicted"/>
<dbReference type="AlphaFoldDB" id="A0A1I7XD49"/>
<dbReference type="WBParaSite" id="Hba_15614">
    <property type="protein sequence ID" value="Hba_15614"/>
    <property type="gene ID" value="Hba_15614"/>
</dbReference>
<name>A0A1I7XD49_HETBA</name>
<organism evidence="1 2">
    <name type="scientific">Heterorhabditis bacteriophora</name>
    <name type="common">Entomopathogenic nematode worm</name>
    <dbReference type="NCBI Taxonomy" id="37862"/>
    <lineage>
        <taxon>Eukaryota</taxon>
        <taxon>Metazoa</taxon>
        <taxon>Ecdysozoa</taxon>
        <taxon>Nematoda</taxon>
        <taxon>Chromadorea</taxon>
        <taxon>Rhabditida</taxon>
        <taxon>Rhabditina</taxon>
        <taxon>Rhabditomorpha</taxon>
        <taxon>Strongyloidea</taxon>
        <taxon>Heterorhabditidae</taxon>
        <taxon>Heterorhabditis</taxon>
    </lineage>
</organism>